<feature type="transmembrane region" description="Helical" evidence="8">
    <location>
        <begin position="91"/>
        <end position="111"/>
    </location>
</feature>
<comment type="subcellular location">
    <subcellularLocation>
        <location evidence="1">Cell inner membrane</location>
        <topology evidence="1">Multi-pass membrane protein</topology>
    </subcellularLocation>
    <subcellularLocation>
        <location evidence="8">Cell membrane</location>
        <topology evidence="8">Multi-pass membrane protein</topology>
    </subcellularLocation>
</comment>
<organism evidence="11 12">
    <name type="scientific">Oricola thermophila</name>
    <dbReference type="NCBI Taxonomy" id="2742145"/>
    <lineage>
        <taxon>Bacteria</taxon>
        <taxon>Pseudomonadati</taxon>
        <taxon>Pseudomonadota</taxon>
        <taxon>Alphaproteobacteria</taxon>
        <taxon>Hyphomicrobiales</taxon>
        <taxon>Ahrensiaceae</taxon>
        <taxon>Oricola</taxon>
    </lineage>
</organism>
<evidence type="ECO:0000256" key="3">
    <source>
        <dbReference type="ARBA" id="ARBA00022475"/>
    </source>
</evidence>
<evidence type="ECO:0000256" key="4">
    <source>
        <dbReference type="ARBA" id="ARBA00022519"/>
    </source>
</evidence>
<dbReference type="SUPFAM" id="SSF161098">
    <property type="entry name" value="MetI-like"/>
    <property type="match status" value="2"/>
</dbReference>
<evidence type="ECO:0000256" key="2">
    <source>
        <dbReference type="ARBA" id="ARBA00022448"/>
    </source>
</evidence>
<feature type="transmembrane region" description="Helical" evidence="8">
    <location>
        <begin position="349"/>
        <end position="373"/>
    </location>
</feature>
<keyword evidence="5 8" id="KW-0812">Transmembrane</keyword>
<dbReference type="InterPro" id="IPR000515">
    <property type="entry name" value="MetI-like"/>
</dbReference>
<keyword evidence="6 8" id="KW-1133">Transmembrane helix</keyword>
<name>A0A6N1VDA4_9HYPH</name>
<dbReference type="CDD" id="cd06261">
    <property type="entry name" value="TM_PBP2"/>
    <property type="match status" value="2"/>
</dbReference>
<protein>
    <submittedName>
        <fullName evidence="11">Iron ABC transporter permease</fullName>
    </submittedName>
</protein>
<feature type="transmembrane region" description="Helical" evidence="8">
    <location>
        <begin position="526"/>
        <end position="544"/>
    </location>
</feature>
<gene>
    <name evidence="11" type="ORF">HTY61_10520</name>
</gene>
<feature type="transmembrane region" description="Helical" evidence="8">
    <location>
        <begin position="289"/>
        <end position="311"/>
    </location>
</feature>
<dbReference type="PROSITE" id="PS50928">
    <property type="entry name" value="ABC_TM1"/>
    <property type="match status" value="2"/>
</dbReference>
<dbReference type="RefSeq" id="WP_175276747.1">
    <property type="nucleotide sequence ID" value="NZ_CP054836.1"/>
</dbReference>
<dbReference type="PANTHER" id="PTHR43357">
    <property type="entry name" value="INNER MEMBRANE ABC TRANSPORTER PERMEASE PROTEIN YDCV"/>
    <property type="match status" value="1"/>
</dbReference>
<comment type="similarity">
    <text evidence="8">Belongs to the binding-protein-dependent transport system permease family.</text>
</comment>
<feature type="domain" description="ABC transmembrane type-1" evidence="10">
    <location>
        <begin position="350"/>
        <end position="542"/>
    </location>
</feature>
<evidence type="ECO:0000256" key="8">
    <source>
        <dbReference type="RuleBase" id="RU363032"/>
    </source>
</evidence>
<proteinExistence type="inferred from homology"/>
<dbReference type="EMBL" id="CP054836">
    <property type="protein sequence ID" value="QKV18854.1"/>
    <property type="molecule type" value="Genomic_DNA"/>
</dbReference>
<feature type="transmembrane region" description="Helical" evidence="8">
    <location>
        <begin position="385"/>
        <end position="409"/>
    </location>
</feature>
<dbReference type="Pfam" id="PF00528">
    <property type="entry name" value="BPD_transp_1"/>
    <property type="match status" value="2"/>
</dbReference>
<keyword evidence="7 8" id="KW-0472">Membrane</keyword>
<dbReference type="PANTHER" id="PTHR43357:SF3">
    <property type="entry name" value="FE(3+)-TRANSPORT SYSTEM PERMEASE PROTEIN FBPB 2"/>
    <property type="match status" value="1"/>
</dbReference>
<keyword evidence="3" id="KW-1003">Cell membrane</keyword>
<feature type="transmembrane region" description="Helical" evidence="8">
    <location>
        <begin position="247"/>
        <end position="269"/>
    </location>
</feature>
<accession>A0A6N1VDA4</accession>
<keyword evidence="4" id="KW-0997">Cell inner membrane</keyword>
<dbReference type="Proteomes" id="UP000509367">
    <property type="component" value="Chromosome"/>
</dbReference>
<feature type="transmembrane region" description="Helical" evidence="8">
    <location>
        <begin position="415"/>
        <end position="440"/>
    </location>
</feature>
<reference evidence="11 12" key="1">
    <citation type="submission" date="2020-06" db="EMBL/GenBank/DDBJ databases">
        <title>Oricola thermophila sp. nov. isolated from a tidal sediments.</title>
        <authorList>
            <person name="Kwon K.K."/>
            <person name="Yang S.-H."/>
            <person name="Park M.-J."/>
        </authorList>
    </citation>
    <scope>NUCLEOTIDE SEQUENCE [LARGE SCALE GENOMIC DNA]</scope>
    <source>
        <strain evidence="11 12">MEBiC13590</strain>
    </source>
</reference>
<feature type="transmembrane region" description="Helical" evidence="8">
    <location>
        <begin position="138"/>
        <end position="161"/>
    </location>
</feature>
<evidence type="ECO:0000256" key="6">
    <source>
        <dbReference type="ARBA" id="ARBA00022989"/>
    </source>
</evidence>
<dbReference type="GO" id="GO:0055085">
    <property type="term" value="P:transmembrane transport"/>
    <property type="evidence" value="ECO:0007669"/>
    <property type="project" value="InterPro"/>
</dbReference>
<evidence type="ECO:0000256" key="7">
    <source>
        <dbReference type="ARBA" id="ARBA00023136"/>
    </source>
</evidence>
<evidence type="ECO:0000256" key="1">
    <source>
        <dbReference type="ARBA" id="ARBA00004429"/>
    </source>
</evidence>
<feature type="transmembrane region" description="Helical" evidence="8">
    <location>
        <begin position="55"/>
        <end position="79"/>
    </location>
</feature>
<evidence type="ECO:0000313" key="12">
    <source>
        <dbReference type="Proteomes" id="UP000509367"/>
    </source>
</evidence>
<evidence type="ECO:0000256" key="5">
    <source>
        <dbReference type="ARBA" id="ARBA00022692"/>
    </source>
</evidence>
<keyword evidence="2 8" id="KW-0813">Transport</keyword>
<dbReference type="KEGG" id="orm:HTY61_10520"/>
<dbReference type="Gene3D" id="1.10.3720.10">
    <property type="entry name" value="MetI-like"/>
    <property type="match status" value="2"/>
</dbReference>
<evidence type="ECO:0000313" key="11">
    <source>
        <dbReference type="EMBL" id="QKV18854.1"/>
    </source>
</evidence>
<sequence length="634" mass="66083">MFEREGGGIALIAISAVCLFCLAPMLQLAFAAARVLQSGAADAFALLTGPTIMRAIFNTLAIATGSTVLAVILGGTVAVALATMTMQTRRALAFLFVLSLMVAPQVSALAFKTLAGPSSPILNTLGIAPPPGTPNPMLGYGGIILVMGLHHAPLVAITVATGLVRIPRSLVEAARIDGARHFAIVTGIIMPVIRLNILSAILLAFVAGVGNFGIPALLGLPVGIITLPTMVYRQLASFGRGAIDDAALVSLLIAAMAGIAVIASSWLMARRDVRTETEHGLEPFIHRPAFARSVEILLWAFFAATILLPLASLVATSLVPAYGVTLSLESITFAQYTGTMWQQALIRRAFANSLTFAGGAAAVLAVLSLLIAYALDRRLSRARMVILPVIEMPYALPGVVVAIACILLFVKPLPFAGVTIYGTAWIIVFAYMASFLAVAAKPVVAAVASLERDVEEAALLDGARVTARLTQIILPLVLPAIAAGGVMAFLLAFNELTISALLWSAGTETLGVALLNLEDAGLATEAAALAVVATGVVATLMALLEAASRHLPENALPWRQLCPGTGAGTRQAAPVLPGRRTAIPVRSPGGDCAAGRACLLLEASARDSLRHRDQARQPNRHVQQARRPQGGLRL</sequence>
<dbReference type="AlphaFoldDB" id="A0A6N1VDA4"/>
<evidence type="ECO:0000256" key="9">
    <source>
        <dbReference type="SAM" id="MobiDB-lite"/>
    </source>
</evidence>
<dbReference type="GO" id="GO:0005886">
    <property type="term" value="C:plasma membrane"/>
    <property type="evidence" value="ECO:0007669"/>
    <property type="project" value="UniProtKB-SubCell"/>
</dbReference>
<evidence type="ECO:0000259" key="10">
    <source>
        <dbReference type="PROSITE" id="PS50928"/>
    </source>
</evidence>
<keyword evidence="12" id="KW-1185">Reference proteome</keyword>
<feature type="region of interest" description="Disordered" evidence="9">
    <location>
        <begin position="610"/>
        <end position="634"/>
    </location>
</feature>
<feature type="transmembrane region" description="Helical" evidence="8">
    <location>
        <begin position="472"/>
        <end position="493"/>
    </location>
</feature>
<dbReference type="InterPro" id="IPR035906">
    <property type="entry name" value="MetI-like_sf"/>
</dbReference>
<feature type="domain" description="ABC transmembrane type-1" evidence="10">
    <location>
        <begin position="56"/>
        <end position="264"/>
    </location>
</feature>
<feature type="transmembrane region" description="Helical" evidence="8">
    <location>
        <begin position="212"/>
        <end position="235"/>
    </location>
</feature>